<keyword evidence="1" id="KW-0812">Transmembrane</keyword>
<accession>A0A9W7LRT2</accession>
<gene>
    <name evidence="2" type="ORF">HRI_000967300</name>
</gene>
<keyword evidence="1" id="KW-0472">Membrane</keyword>
<reference evidence="2" key="1">
    <citation type="submission" date="2023-05" db="EMBL/GenBank/DDBJ databases">
        <title>Genome and transcriptome analyses reveal genes involved in the formation of fine ridges on petal epidermal cells in Hibiscus trionum.</title>
        <authorList>
            <person name="Koshimizu S."/>
            <person name="Masuda S."/>
            <person name="Ishii T."/>
            <person name="Shirasu K."/>
            <person name="Hoshino A."/>
            <person name="Arita M."/>
        </authorList>
    </citation>
    <scope>NUCLEOTIDE SEQUENCE</scope>
    <source>
        <strain evidence="2">Hamamatsu line</strain>
    </source>
</reference>
<comment type="caution">
    <text evidence="2">The sequence shown here is derived from an EMBL/GenBank/DDBJ whole genome shotgun (WGS) entry which is preliminary data.</text>
</comment>
<dbReference type="OrthoDB" id="2126698at2759"/>
<feature type="transmembrane region" description="Helical" evidence="1">
    <location>
        <begin position="42"/>
        <end position="65"/>
    </location>
</feature>
<dbReference type="Proteomes" id="UP001165190">
    <property type="component" value="Unassembled WGS sequence"/>
</dbReference>
<dbReference type="AlphaFoldDB" id="A0A9W7LRT2"/>
<evidence type="ECO:0000256" key="1">
    <source>
        <dbReference type="SAM" id="Phobius"/>
    </source>
</evidence>
<sequence length="76" mass="8142">MVSITFAGHLGEVELAGLTLANSCATVTGFAVMTGLSGALGIYLKASCIFSFFFFSIIVSILWFFTELIPSQKILQ</sequence>
<keyword evidence="3" id="KW-1185">Reference proteome</keyword>
<proteinExistence type="predicted"/>
<protein>
    <submittedName>
        <fullName evidence="2">DETOXIFICATION 18</fullName>
    </submittedName>
</protein>
<evidence type="ECO:0000313" key="2">
    <source>
        <dbReference type="EMBL" id="GMI72980.1"/>
    </source>
</evidence>
<keyword evidence="1" id="KW-1133">Transmembrane helix</keyword>
<dbReference type="EMBL" id="BSYR01000010">
    <property type="protein sequence ID" value="GMI72980.1"/>
    <property type="molecule type" value="Genomic_DNA"/>
</dbReference>
<evidence type="ECO:0000313" key="3">
    <source>
        <dbReference type="Proteomes" id="UP001165190"/>
    </source>
</evidence>
<name>A0A9W7LRT2_HIBTR</name>
<organism evidence="2 3">
    <name type="scientific">Hibiscus trionum</name>
    <name type="common">Flower of an hour</name>
    <dbReference type="NCBI Taxonomy" id="183268"/>
    <lineage>
        <taxon>Eukaryota</taxon>
        <taxon>Viridiplantae</taxon>
        <taxon>Streptophyta</taxon>
        <taxon>Embryophyta</taxon>
        <taxon>Tracheophyta</taxon>
        <taxon>Spermatophyta</taxon>
        <taxon>Magnoliopsida</taxon>
        <taxon>eudicotyledons</taxon>
        <taxon>Gunneridae</taxon>
        <taxon>Pentapetalae</taxon>
        <taxon>rosids</taxon>
        <taxon>malvids</taxon>
        <taxon>Malvales</taxon>
        <taxon>Malvaceae</taxon>
        <taxon>Malvoideae</taxon>
        <taxon>Hibiscus</taxon>
    </lineage>
</organism>